<dbReference type="CDD" id="cd01650">
    <property type="entry name" value="RT_nLTR_like"/>
    <property type="match status" value="1"/>
</dbReference>
<protein>
    <recommendedName>
        <fullName evidence="2">Reverse transcriptase domain-containing protein</fullName>
    </recommendedName>
</protein>
<dbReference type="AlphaFoldDB" id="A0A922HML3"/>
<proteinExistence type="predicted"/>
<dbReference type="InterPro" id="IPR043502">
    <property type="entry name" value="DNA/RNA_pol_sf"/>
</dbReference>
<sequence>MITEPPIRKGIPNIKRKYNPLYATNSNVIHHLNNYQPNHHLNVSNLQPSSSSSQSIQQVRPSQQTNSAGLGPSDNSNSSNQPMTNNQQASINNANIIQQPVRSCIIILNPLLPPIIISSVSNTDFITIEINSFVFASVYSQPENNAYRPIGLLSTMGKAFERIIANRISGHLLNNGHLSTSQFGFVAGRSTDHAVYNLNRDIESAMASNNHVALISLDIRGAFDHAWHPFIISQLIDYRTPIYLIKTMANYQMDRRICGSHGGVSFCKETNRGVVQGSMLGPLNWNIVVNNLLMKNLGPDIKMQAYADDIAIIVSSKCQTYLPIKINNVLKLAYEWGAKCKLTFSEAKTQVMFVTRRINRPIYSPVIMNGIEIKPVEQMKILGVIFDHRLDYRPHIHYAVSKAVKVYRAVNSIARKTYGLGPRVLQLIHHCIIEPIITYGAVVTRRAVQYQHVIKELRQMLKPMAQKATMAYRTAPIIATSAIADFPLIDLLINYRATVVNARVTKLYSHLDSDIPVDIEEVRETSADVRINFILREPAVFPPIRIFMKSILTNHGIGTAFMAFNQNNRIITKSYRLPVYCTLQQADFFCISMAIEWSSVNLGQQATYIMTNNIGTVQHLKRTDHRKTQRLANIITTMANNNITIMWHKVDRENRWYRNLKQLARRTGKHRNRNYDYDRIQMNVIKKLERRNMLAEWNNKYTNDRFGTTIKTICPQLGDARQFSRVINRFLTQTLTGHGQFGSYLARFGISYDIACICGFPVQDVAHLINDCPMLNRLRNDFWLASRTTTDPISKIEKRAIFYANIAIFADVNRNAIHQLRPPFGTTIKTICPQLGDARQFSRVINRFLTQTLTGHGQFGSYLARFGISYDIACICGFPVQDVPHLINDCPMLNRLRNDFWLASRTTTDPISKIEKRAIFYANIAIFADVNRNAIHQLRPP</sequence>
<feature type="domain" description="Reverse transcriptase" evidence="2">
    <location>
        <begin position="122"/>
        <end position="373"/>
    </location>
</feature>
<gene>
    <name evidence="3" type="ORF">DERF_014264</name>
</gene>
<dbReference type="PROSITE" id="PS50878">
    <property type="entry name" value="RT_POL"/>
    <property type="match status" value="1"/>
</dbReference>
<name>A0A922HML3_DERFA</name>
<feature type="compositionally biased region" description="Polar residues" evidence="1">
    <location>
        <begin position="65"/>
        <end position="84"/>
    </location>
</feature>
<accession>A0A922HML3</accession>
<evidence type="ECO:0000256" key="1">
    <source>
        <dbReference type="SAM" id="MobiDB-lite"/>
    </source>
</evidence>
<keyword evidence="4" id="KW-1185">Reference proteome</keyword>
<dbReference type="SUPFAM" id="SSF56672">
    <property type="entry name" value="DNA/RNA polymerases"/>
    <property type="match status" value="1"/>
</dbReference>
<dbReference type="EMBL" id="ASGP02000008">
    <property type="protein sequence ID" value="KAH9493523.1"/>
    <property type="molecule type" value="Genomic_DNA"/>
</dbReference>
<feature type="region of interest" description="Disordered" evidence="1">
    <location>
        <begin position="39"/>
        <end position="86"/>
    </location>
</feature>
<dbReference type="Proteomes" id="UP000790347">
    <property type="component" value="Unassembled WGS sequence"/>
</dbReference>
<dbReference type="PANTHER" id="PTHR33481:SF1">
    <property type="entry name" value="ENDONUCLEASE_EXONUCLEASE_PHOSPHATASE DOMAIN-CONTAINING PROTEIN-RELATED"/>
    <property type="match status" value="1"/>
</dbReference>
<feature type="compositionally biased region" description="Low complexity" evidence="1">
    <location>
        <begin position="41"/>
        <end position="64"/>
    </location>
</feature>
<organism evidence="3 4">
    <name type="scientific">Dermatophagoides farinae</name>
    <name type="common">American house dust mite</name>
    <dbReference type="NCBI Taxonomy" id="6954"/>
    <lineage>
        <taxon>Eukaryota</taxon>
        <taxon>Metazoa</taxon>
        <taxon>Ecdysozoa</taxon>
        <taxon>Arthropoda</taxon>
        <taxon>Chelicerata</taxon>
        <taxon>Arachnida</taxon>
        <taxon>Acari</taxon>
        <taxon>Acariformes</taxon>
        <taxon>Sarcoptiformes</taxon>
        <taxon>Astigmata</taxon>
        <taxon>Psoroptidia</taxon>
        <taxon>Analgoidea</taxon>
        <taxon>Pyroglyphidae</taxon>
        <taxon>Dermatophagoidinae</taxon>
        <taxon>Dermatophagoides</taxon>
    </lineage>
</organism>
<evidence type="ECO:0000313" key="4">
    <source>
        <dbReference type="Proteomes" id="UP000790347"/>
    </source>
</evidence>
<evidence type="ECO:0000313" key="3">
    <source>
        <dbReference type="EMBL" id="KAH9493523.1"/>
    </source>
</evidence>
<reference evidence="3" key="2">
    <citation type="journal article" date="2022" name="Res Sq">
        <title>Comparative Genomics Reveals Insights into the Divergent Evolution of Astigmatic Mites and Household Pest Adaptations.</title>
        <authorList>
            <person name="Xiong Q."/>
            <person name="Wan A.T.-Y."/>
            <person name="Liu X.-Y."/>
            <person name="Fung C.S.-H."/>
            <person name="Xiao X."/>
            <person name="Malainual N."/>
            <person name="Hou J."/>
            <person name="Wang L."/>
            <person name="Wang M."/>
            <person name="Yang K."/>
            <person name="Cui Y."/>
            <person name="Leung E."/>
            <person name="Nong W."/>
            <person name="Shin S.-K."/>
            <person name="Au S."/>
            <person name="Jeong K.Y."/>
            <person name="Chew F.T."/>
            <person name="Hui J."/>
            <person name="Leung T.F."/>
            <person name="Tungtrongchitr A."/>
            <person name="Zhong N."/>
            <person name="Liu Z."/>
            <person name="Tsui S."/>
        </authorList>
    </citation>
    <scope>NUCLEOTIDE SEQUENCE</scope>
    <source>
        <strain evidence="3">Derf</strain>
        <tissue evidence="3">Whole organism</tissue>
    </source>
</reference>
<reference evidence="3" key="1">
    <citation type="submission" date="2013-05" db="EMBL/GenBank/DDBJ databases">
        <authorList>
            <person name="Yim A.K.Y."/>
            <person name="Chan T.F."/>
            <person name="Ji K.M."/>
            <person name="Liu X.Y."/>
            <person name="Zhou J.W."/>
            <person name="Li R.Q."/>
            <person name="Yang K.Y."/>
            <person name="Li J."/>
            <person name="Li M."/>
            <person name="Law P.T.W."/>
            <person name="Wu Y.L."/>
            <person name="Cai Z.L."/>
            <person name="Qin H."/>
            <person name="Bao Y."/>
            <person name="Leung R.K.K."/>
            <person name="Ng P.K.S."/>
            <person name="Zou J."/>
            <person name="Zhong X.J."/>
            <person name="Ran P.X."/>
            <person name="Zhong N.S."/>
            <person name="Liu Z.G."/>
            <person name="Tsui S.K.W."/>
        </authorList>
    </citation>
    <scope>NUCLEOTIDE SEQUENCE</scope>
    <source>
        <strain evidence="3">Derf</strain>
        <tissue evidence="3">Whole organism</tissue>
    </source>
</reference>
<dbReference type="InterPro" id="IPR000477">
    <property type="entry name" value="RT_dom"/>
</dbReference>
<evidence type="ECO:0000259" key="2">
    <source>
        <dbReference type="PROSITE" id="PS50878"/>
    </source>
</evidence>
<dbReference type="PANTHER" id="PTHR33481">
    <property type="entry name" value="REVERSE TRANSCRIPTASE"/>
    <property type="match status" value="1"/>
</dbReference>
<dbReference type="GO" id="GO:0071897">
    <property type="term" value="P:DNA biosynthetic process"/>
    <property type="evidence" value="ECO:0007669"/>
    <property type="project" value="UniProtKB-ARBA"/>
</dbReference>
<comment type="caution">
    <text evidence="3">The sequence shown here is derived from an EMBL/GenBank/DDBJ whole genome shotgun (WGS) entry which is preliminary data.</text>
</comment>
<dbReference type="Pfam" id="PF00078">
    <property type="entry name" value="RVT_1"/>
    <property type="match status" value="1"/>
</dbReference>